<dbReference type="InterPro" id="IPR051157">
    <property type="entry name" value="PDH/Transketolase"/>
</dbReference>
<keyword evidence="3" id="KW-0786">Thiamine pyrophosphate</keyword>
<comment type="caution">
    <text evidence="5">The sequence shown here is derived from an EMBL/GenBank/DDBJ whole genome shotgun (WGS) entry which is preliminary data.</text>
</comment>
<comment type="similarity">
    <text evidence="2">Belongs to the transketolase family.</text>
</comment>
<evidence type="ECO:0000313" key="6">
    <source>
        <dbReference type="Proteomes" id="UP000273405"/>
    </source>
</evidence>
<evidence type="ECO:0000259" key="4">
    <source>
        <dbReference type="SMART" id="SM00861"/>
    </source>
</evidence>
<dbReference type="Pfam" id="PF02779">
    <property type="entry name" value="Transket_pyr"/>
    <property type="match status" value="1"/>
</dbReference>
<keyword evidence="6" id="KW-1185">Reference proteome</keyword>
<reference evidence="6" key="1">
    <citation type="submission" date="2018-09" db="EMBL/GenBank/DDBJ databases">
        <authorList>
            <person name="Livingstone P.G."/>
            <person name="Whitworth D.E."/>
        </authorList>
    </citation>
    <scope>NUCLEOTIDE SEQUENCE [LARGE SCALE GENOMIC DNA]</scope>
    <source>
        <strain evidence="6">CA040B</strain>
    </source>
</reference>
<dbReference type="Gene3D" id="3.40.50.920">
    <property type="match status" value="1"/>
</dbReference>
<comment type="cofactor">
    <cofactor evidence="1">
        <name>thiamine diphosphate</name>
        <dbReference type="ChEBI" id="CHEBI:58937"/>
    </cofactor>
</comment>
<sequence length="349" mass="37141">MSASVVPPGTPGPDLALAPEAWLAAHPALSSRLVFRHAAARFAEEDARVVFLEADLGGGGDPFESRHPQRYFNLGICEATMLDMACGLAHVGHTVIAHSFAAFGVMRACEQVRLNMAYARANVKLVCDYGGVAGAFFGPTHHAIEDLAVLRAMPNLTVVSPADGLETVHATRAMLAYDGPVYLRLGRNRVTRLDGPRPPFELGRAALLREGDDVGLLAHGEVGVSVALEAARLLEAQGLSARVLNVHTLKPLDEEAVRETASRTRLLVTVEEHNVLGGLGSAVCETVCALDLNRRVLRVGLQDRYDAVAGSHEALLRGHGLEGGLVAERILGVLPRTAVFAVGSEARRD</sequence>
<dbReference type="Pfam" id="PF02780">
    <property type="entry name" value="Transketolase_C"/>
    <property type="match status" value="1"/>
</dbReference>
<dbReference type="RefSeq" id="WP_120627163.1">
    <property type="nucleotide sequence ID" value="NZ_RAWG01000140.1"/>
</dbReference>
<protein>
    <recommendedName>
        <fullName evidence="4">Transketolase-like pyrimidine-binding domain-containing protein</fullName>
    </recommendedName>
</protein>
<dbReference type="Proteomes" id="UP000273405">
    <property type="component" value="Unassembled WGS sequence"/>
</dbReference>
<dbReference type="SMART" id="SM00861">
    <property type="entry name" value="Transket_pyr"/>
    <property type="match status" value="1"/>
</dbReference>
<dbReference type="SUPFAM" id="SSF52922">
    <property type="entry name" value="TK C-terminal domain-like"/>
    <property type="match status" value="1"/>
</dbReference>
<accession>A0A3A8N7A7</accession>
<gene>
    <name evidence="5" type="ORF">D7X12_21565</name>
</gene>
<dbReference type="InterPro" id="IPR029061">
    <property type="entry name" value="THDP-binding"/>
</dbReference>
<evidence type="ECO:0000256" key="3">
    <source>
        <dbReference type="ARBA" id="ARBA00023052"/>
    </source>
</evidence>
<dbReference type="InterPro" id="IPR005475">
    <property type="entry name" value="Transketolase-like_Pyr-bd"/>
</dbReference>
<organism evidence="5 6">
    <name type="scientific">Corallococcus sicarius</name>
    <dbReference type="NCBI Taxonomy" id="2316726"/>
    <lineage>
        <taxon>Bacteria</taxon>
        <taxon>Pseudomonadati</taxon>
        <taxon>Myxococcota</taxon>
        <taxon>Myxococcia</taxon>
        <taxon>Myxococcales</taxon>
        <taxon>Cystobacterineae</taxon>
        <taxon>Myxococcaceae</taxon>
        <taxon>Corallococcus</taxon>
    </lineage>
</organism>
<name>A0A3A8N7A7_9BACT</name>
<evidence type="ECO:0000313" key="5">
    <source>
        <dbReference type="EMBL" id="RKH40146.1"/>
    </source>
</evidence>
<dbReference type="OrthoDB" id="9803371at2"/>
<dbReference type="PANTHER" id="PTHR43825:SF1">
    <property type="entry name" value="TRANSKETOLASE-LIKE PYRIMIDINE-BINDING DOMAIN-CONTAINING PROTEIN"/>
    <property type="match status" value="1"/>
</dbReference>
<feature type="domain" description="Transketolase-like pyrimidine-binding" evidence="4">
    <location>
        <begin position="29"/>
        <end position="193"/>
    </location>
</feature>
<dbReference type="InterPro" id="IPR033248">
    <property type="entry name" value="Transketolase_C"/>
</dbReference>
<dbReference type="PANTHER" id="PTHR43825">
    <property type="entry name" value="PYRUVATE DEHYDROGENASE E1 COMPONENT"/>
    <property type="match status" value="1"/>
</dbReference>
<proteinExistence type="inferred from homology"/>
<dbReference type="SUPFAM" id="SSF52518">
    <property type="entry name" value="Thiamin diphosphate-binding fold (THDP-binding)"/>
    <property type="match status" value="1"/>
</dbReference>
<dbReference type="InterPro" id="IPR009014">
    <property type="entry name" value="Transketo_C/PFOR_II"/>
</dbReference>
<dbReference type="AlphaFoldDB" id="A0A3A8N7A7"/>
<evidence type="ECO:0000256" key="2">
    <source>
        <dbReference type="ARBA" id="ARBA00007131"/>
    </source>
</evidence>
<dbReference type="EMBL" id="RAWG01000140">
    <property type="protein sequence ID" value="RKH40146.1"/>
    <property type="molecule type" value="Genomic_DNA"/>
</dbReference>
<evidence type="ECO:0000256" key="1">
    <source>
        <dbReference type="ARBA" id="ARBA00001964"/>
    </source>
</evidence>
<dbReference type="Gene3D" id="3.40.50.970">
    <property type="match status" value="1"/>
</dbReference>
<dbReference type="CDD" id="cd07033">
    <property type="entry name" value="TPP_PYR_DXS_TK_like"/>
    <property type="match status" value="1"/>
</dbReference>
<dbReference type="FunFam" id="3.40.50.970:FF:000129">
    <property type="entry name" value="Transketolase"/>
    <property type="match status" value="1"/>
</dbReference>